<accession>A0ABV6D6X4</accession>
<dbReference type="EMBL" id="JBHLXD010000011">
    <property type="protein sequence ID" value="MFC0208380.1"/>
    <property type="molecule type" value="Genomic_DNA"/>
</dbReference>
<sequence>MPARASAFAGFDDFVPRRTTPLRALLCILLVVALASLATAFGGRWLVHAAAPMFHTESRQVREIVVGSSVLRVPENVIREPRMRRDGAQERLDLYFRWPQMEGYTPDARAAFNHAGGSRSIIYATIAPRRLAHDMSDRLEPIYRHLVAPEEREAADGLTIRPFREEAGFAGEVLVVGERPPERPFVARCLTRDTAAHSLAPCEREVHFGDDLSLVYRFPREILNEWRILDEKILAGAGEYLTARSTGS</sequence>
<organism evidence="1 2">
    <name type="scientific">Chelativorans intermedius</name>
    <dbReference type="NCBI Taxonomy" id="515947"/>
    <lineage>
        <taxon>Bacteria</taxon>
        <taxon>Pseudomonadati</taxon>
        <taxon>Pseudomonadota</taxon>
        <taxon>Alphaproteobacteria</taxon>
        <taxon>Hyphomicrobiales</taxon>
        <taxon>Phyllobacteriaceae</taxon>
        <taxon>Chelativorans</taxon>
    </lineage>
</organism>
<keyword evidence="2" id="KW-1185">Reference proteome</keyword>
<name>A0ABV6D6X4_9HYPH</name>
<evidence type="ECO:0000313" key="2">
    <source>
        <dbReference type="Proteomes" id="UP001589755"/>
    </source>
</evidence>
<comment type="caution">
    <text evidence="1">The sequence shown here is derived from an EMBL/GenBank/DDBJ whole genome shotgun (WGS) entry which is preliminary data.</text>
</comment>
<protein>
    <submittedName>
        <fullName evidence="1">Uncharacterized protein</fullName>
    </submittedName>
</protein>
<dbReference type="RefSeq" id="WP_261521647.1">
    <property type="nucleotide sequence ID" value="NZ_JAODNW010000019.1"/>
</dbReference>
<proteinExistence type="predicted"/>
<dbReference type="Proteomes" id="UP001589755">
    <property type="component" value="Unassembled WGS sequence"/>
</dbReference>
<reference evidence="1 2" key="1">
    <citation type="submission" date="2024-09" db="EMBL/GenBank/DDBJ databases">
        <authorList>
            <person name="Sun Q."/>
            <person name="Mori K."/>
        </authorList>
    </citation>
    <scope>NUCLEOTIDE SEQUENCE [LARGE SCALE GENOMIC DNA]</scope>
    <source>
        <strain evidence="1 2">CCM 8543</strain>
    </source>
</reference>
<gene>
    <name evidence="1" type="ORF">ACFFJ2_08220</name>
</gene>
<evidence type="ECO:0000313" key="1">
    <source>
        <dbReference type="EMBL" id="MFC0208380.1"/>
    </source>
</evidence>